<name>A0A5P2XB51_STRST</name>
<evidence type="ECO:0000313" key="2">
    <source>
        <dbReference type="EMBL" id="MBB5107776.1"/>
    </source>
</evidence>
<evidence type="ECO:0000256" key="1">
    <source>
        <dbReference type="SAM" id="Coils"/>
    </source>
</evidence>
<keyword evidence="1" id="KW-0175">Coiled coil</keyword>
<dbReference type="EMBL" id="CP023690">
    <property type="protein sequence ID" value="QEV60445.1"/>
    <property type="molecule type" value="Genomic_DNA"/>
</dbReference>
<dbReference type="KEGG" id="sspb:CP982_18375"/>
<protein>
    <submittedName>
        <fullName evidence="3">Cellulose-binding protein</fullName>
    </submittedName>
</protein>
<feature type="coiled-coil region" evidence="1">
    <location>
        <begin position="210"/>
        <end position="237"/>
    </location>
</feature>
<dbReference type="Proteomes" id="UP000326505">
    <property type="component" value="Chromosome"/>
</dbReference>
<dbReference type="OrthoDB" id="4146319at2"/>
<dbReference type="RefSeq" id="WP_150511532.1">
    <property type="nucleotide sequence ID" value="NZ_BMSQ01000014.1"/>
</dbReference>
<reference evidence="2 5" key="2">
    <citation type="submission" date="2020-08" db="EMBL/GenBank/DDBJ databases">
        <title>Genomic Encyclopedia of Type Strains, Phase III (KMG-III): the genomes of soil and plant-associated and newly described type strains.</title>
        <authorList>
            <person name="Whitman W."/>
        </authorList>
    </citation>
    <scope>NUCLEOTIDE SEQUENCE [LARGE SCALE GENOMIC DNA]</scope>
    <source>
        <strain evidence="2 5">CECT 3146</strain>
    </source>
</reference>
<dbReference type="Proteomes" id="UP000549009">
    <property type="component" value="Unassembled WGS sequence"/>
</dbReference>
<accession>A0A5P2XB51</accession>
<dbReference type="AlphaFoldDB" id="A0A5P2XB51"/>
<dbReference type="SUPFAM" id="SSF47162">
    <property type="entry name" value="Apolipoprotein"/>
    <property type="match status" value="1"/>
</dbReference>
<keyword evidence="5" id="KW-1185">Reference proteome</keyword>
<evidence type="ECO:0000313" key="3">
    <source>
        <dbReference type="EMBL" id="QEV60445.1"/>
    </source>
</evidence>
<proteinExistence type="predicted"/>
<evidence type="ECO:0000313" key="5">
    <source>
        <dbReference type="Proteomes" id="UP000549009"/>
    </source>
</evidence>
<dbReference type="EMBL" id="JACHJD010000015">
    <property type="protein sequence ID" value="MBB5107776.1"/>
    <property type="molecule type" value="Genomic_DNA"/>
</dbReference>
<sequence>MSGSGASPHGFVAVRGRGYRPEQVEAYADALSRDRDAAWERAARLTVLARDMGEEAARLRAAVARLAPQTYDELGQRAQYLLVLSEEEAAAVRDAAAADTYELGQAVGAAADELRDGARAYAESVRGEAEERARQRLLAARAAADELRVAARGDAKEWRDEALAALREMRRRTSGLLAEQEKEHGERWEATEREIAEREAVADAREAALVAAAEARLTEAKRACAEAEEAARHGEEDAAARAAELISRARVREERVGRETERVLREHGERWEEVRAHMDHVRNSLASLTGRAPGDTPGPTP</sequence>
<evidence type="ECO:0000313" key="4">
    <source>
        <dbReference type="Proteomes" id="UP000326505"/>
    </source>
</evidence>
<gene>
    <name evidence="3" type="ORF">CP982_18375</name>
    <name evidence="2" type="ORF">FHS40_006893</name>
</gene>
<reference evidence="3 4" key="1">
    <citation type="submission" date="2017-09" db="EMBL/GenBank/DDBJ databases">
        <authorList>
            <person name="Lee N."/>
            <person name="Cho B.-K."/>
        </authorList>
    </citation>
    <scope>NUCLEOTIDE SEQUENCE [LARGE SCALE GENOMIC DNA]</scope>
    <source>
        <strain evidence="3 4">ATCC 27465</strain>
    </source>
</reference>
<organism evidence="3 4">
    <name type="scientific">Streptomyces spectabilis</name>
    <dbReference type="NCBI Taxonomy" id="68270"/>
    <lineage>
        <taxon>Bacteria</taxon>
        <taxon>Bacillati</taxon>
        <taxon>Actinomycetota</taxon>
        <taxon>Actinomycetes</taxon>
        <taxon>Kitasatosporales</taxon>
        <taxon>Streptomycetaceae</taxon>
        <taxon>Streptomyces</taxon>
    </lineage>
</organism>